<feature type="region of interest" description="Disordered" evidence="1">
    <location>
        <begin position="1"/>
        <end position="60"/>
    </location>
</feature>
<dbReference type="VEuPathDB" id="FungiDB:B9J08_004903"/>
<name>A0A2H0ZC36_CANAR</name>
<reference evidence="3" key="3">
    <citation type="submission" date="2021-06" db="EMBL/GenBank/DDBJ databases">
        <title>Candida auris outbreak in lebanese hospital.</title>
        <authorList>
            <person name="Finianos M."/>
        </authorList>
    </citation>
    <scope>NUCLEOTIDE SEQUENCE</scope>
    <source>
        <strain evidence="3">CA7LBN</strain>
    </source>
</reference>
<gene>
    <name evidence="2" type="ORF">B9J08_004903</name>
    <name evidence="3" type="ORF">CA7LBN_003836</name>
</gene>
<feature type="region of interest" description="Disordered" evidence="1">
    <location>
        <begin position="80"/>
        <end position="125"/>
    </location>
</feature>
<dbReference type="AlphaFoldDB" id="A0A2H0ZC36"/>
<dbReference type="VEuPathDB" id="FungiDB:CJI97_004987"/>
<dbReference type="Proteomes" id="UP000825438">
    <property type="component" value="Chromosome IV"/>
</dbReference>
<dbReference type="VEuPathDB" id="FungiDB:CJJ09_004468"/>
<dbReference type="VEuPathDB" id="FungiDB:CJI96_0003693"/>
<accession>A0A2H0ZC36</accession>
<evidence type="ECO:0000256" key="1">
    <source>
        <dbReference type="SAM" id="MobiDB-lite"/>
    </source>
</evidence>
<reference evidence="2" key="2">
    <citation type="submission" date="2017-11" db="EMBL/GenBank/DDBJ databases">
        <title>Candida auris genome assembly and annotation.</title>
        <authorList>
            <person name="Munoz J.F."/>
            <person name="Gade L.G."/>
            <person name="Chow N.A."/>
            <person name="Litvintseva A.P."/>
            <person name="Loparev V.N."/>
            <person name="Cuomo C.A."/>
        </authorList>
    </citation>
    <scope>NUCLEOTIDE SEQUENCE</scope>
    <source>
        <strain evidence="2">B8441</strain>
    </source>
</reference>
<evidence type="ECO:0000313" key="2">
    <source>
        <dbReference type="EMBL" id="PIS48219.1"/>
    </source>
</evidence>
<sequence length="264" mass="28899">MIPPSTPPRKTVAMQPVTPSSSRCHKKHSRSRPATSPFLTPRSSRKHASDVIIPSPKNPLVNFLPTPSTVGRGRKNLNFGVAIPPSSKSRNLTAALEALSEPKEALPVEQPATSPPRPSTPEQQIVHEASTPCSSGLGILHSDDSSIQVVDVGFLKRIPRKKLPNPFLESDSSRPTSVRSDVDLATQMELVNHRTGERKVRSLSEEQRKFKPRKLDFTSAVKQPVKVNYNVTNKFVTKNMGKAFTLEDTNKSGFSIFSDGDSSS</sequence>
<organism evidence="2">
    <name type="scientific">Candidozyma auris</name>
    <name type="common">Yeast</name>
    <name type="synonym">Candida auris</name>
    <dbReference type="NCBI Taxonomy" id="498019"/>
    <lineage>
        <taxon>Eukaryota</taxon>
        <taxon>Fungi</taxon>
        <taxon>Dikarya</taxon>
        <taxon>Ascomycota</taxon>
        <taxon>Saccharomycotina</taxon>
        <taxon>Pichiomycetes</taxon>
        <taxon>Metschnikowiaceae</taxon>
        <taxon>Candidozyma</taxon>
    </lineage>
</organism>
<dbReference type="OMA" id="FKPRKLD"/>
<dbReference type="VEuPathDB" id="FungiDB:CJJ07_001865"/>
<protein>
    <submittedName>
        <fullName evidence="2">Uncharacterized protein</fullName>
    </submittedName>
</protein>
<feature type="compositionally biased region" description="Polar residues" evidence="1">
    <location>
        <begin position="33"/>
        <end position="42"/>
    </location>
</feature>
<reference evidence="2" key="1">
    <citation type="journal article" date="2017" name="Clin. Infect. Dis.">
        <title>Simultaneous emergence of multidrug-resistant Candida auris on 3 continents confirmed by whole-genome sequencing and epidemiological analyses.</title>
        <authorList>
            <person name="Lockhart S.R."/>
            <person name="Etienne K.A."/>
            <person name="Vallabhaneni S."/>
            <person name="Farooqi J."/>
            <person name="Chowdhary A."/>
            <person name="Govender N.P."/>
            <person name="Colombo A.L."/>
            <person name="Calvo B."/>
            <person name="Cuomo C.A."/>
            <person name="Desjardins C.A."/>
            <person name="Berkow E.L."/>
            <person name="Castanheira M."/>
            <person name="Magobo R.E."/>
            <person name="Jabeen K."/>
            <person name="Asghar R.J."/>
            <person name="Meis J.F."/>
            <person name="Jackson B."/>
            <person name="Chiller T."/>
            <person name="Litvintseva A.P."/>
        </authorList>
    </citation>
    <scope>NUCLEOTIDE SEQUENCE [LARGE SCALE GENOMIC DNA]</scope>
    <source>
        <strain evidence="2">B8441</strain>
    </source>
</reference>
<evidence type="ECO:0000313" key="3">
    <source>
        <dbReference type="EMBL" id="QWW24979.1"/>
    </source>
</evidence>
<dbReference type="VEuPathDB" id="FungiDB:QG37_00988"/>
<proteinExistence type="predicted"/>
<dbReference type="EMBL" id="PEKT02000010">
    <property type="protein sequence ID" value="PIS48219.1"/>
    <property type="molecule type" value="Genomic_DNA"/>
</dbReference>
<dbReference type="EMBL" id="CP076752">
    <property type="protein sequence ID" value="QWW24979.1"/>
    <property type="molecule type" value="Genomic_DNA"/>
</dbReference>